<dbReference type="Proteomes" id="UP000290365">
    <property type="component" value="Chromosome"/>
</dbReference>
<gene>
    <name evidence="7" type="ORF">EPA93_07910</name>
</gene>
<proteinExistence type="inferred from homology"/>
<dbReference type="GO" id="GO:0005886">
    <property type="term" value="C:plasma membrane"/>
    <property type="evidence" value="ECO:0007669"/>
    <property type="project" value="TreeGrafter"/>
</dbReference>
<evidence type="ECO:0000313" key="8">
    <source>
        <dbReference type="Proteomes" id="UP000290365"/>
    </source>
</evidence>
<keyword evidence="4 6" id="KW-1133">Transmembrane helix</keyword>
<dbReference type="Pfam" id="PF01184">
    <property type="entry name" value="Gpr1_Fun34_YaaH"/>
    <property type="match status" value="1"/>
</dbReference>
<evidence type="ECO:0000256" key="6">
    <source>
        <dbReference type="SAM" id="Phobius"/>
    </source>
</evidence>
<dbReference type="OrthoDB" id="9787939at2"/>
<dbReference type="NCBIfam" id="NF038013">
    <property type="entry name" value="AceTr_1"/>
    <property type="match status" value="1"/>
</dbReference>
<feature type="transmembrane region" description="Helical" evidence="6">
    <location>
        <begin position="118"/>
        <end position="139"/>
    </location>
</feature>
<evidence type="ECO:0000256" key="2">
    <source>
        <dbReference type="ARBA" id="ARBA00005587"/>
    </source>
</evidence>
<dbReference type="InterPro" id="IPR051633">
    <property type="entry name" value="AceTr"/>
</dbReference>
<dbReference type="InterPro" id="IPR000791">
    <property type="entry name" value="Gpr1/Fun34/SatP-like"/>
</dbReference>
<comment type="similarity">
    <text evidence="2">Belongs to the acetate uptake transporter (AceTr) (TC 2.A.96) family.</text>
</comment>
<feature type="transmembrane region" description="Helical" evidence="6">
    <location>
        <begin position="27"/>
        <end position="48"/>
    </location>
</feature>
<accession>A0A4P6JL45</accession>
<dbReference type="PANTHER" id="PTHR31123:SF1">
    <property type="entry name" value="ACCUMULATION OF DYADS PROTEIN 2-RELATED"/>
    <property type="match status" value="1"/>
</dbReference>
<protein>
    <submittedName>
        <fullName evidence="7">Uncharacterized protein</fullName>
    </submittedName>
</protein>
<feature type="transmembrane region" description="Helical" evidence="6">
    <location>
        <begin position="175"/>
        <end position="198"/>
    </location>
</feature>
<evidence type="ECO:0000256" key="1">
    <source>
        <dbReference type="ARBA" id="ARBA00004141"/>
    </source>
</evidence>
<dbReference type="PANTHER" id="PTHR31123">
    <property type="entry name" value="ACCUMULATION OF DYADS PROTEIN 2-RELATED"/>
    <property type="match status" value="1"/>
</dbReference>
<evidence type="ECO:0000256" key="4">
    <source>
        <dbReference type="ARBA" id="ARBA00022989"/>
    </source>
</evidence>
<organism evidence="7 8">
    <name type="scientific">Ktedonosporobacter rubrisoli</name>
    <dbReference type="NCBI Taxonomy" id="2509675"/>
    <lineage>
        <taxon>Bacteria</taxon>
        <taxon>Bacillati</taxon>
        <taxon>Chloroflexota</taxon>
        <taxon>Ktedonobacteria</taxon>
        <taxon>Ktedonobacterales</taxon>
        <taxon>Ktedonosporobacteraceae</taxon>
        <taxon>Ktedonosporobacter</taxon>
    </lineage>
</organism>
<dbReference type="EMBL" id="CP035758">
    <property type="protein sequence ID" value="QBD75937.1"/>
    <property type="molecule type" value="Genomic_DNA"/>
</dbReference>
<evidence type="ECO:0000313" key="7">
    <source>
        <dbReference type="EMBL" id="QBD75937.1"/>
    </source>
</evidence>
<keyword evidence="3 6" id="KW-0812">Transmembrane</keyword>
<dbReference type="AlphaFoldDB" id="A0A4P6JL45"/>
<keyword evidence="8" id="KW-1185">Reference proteome</keyword>
<comment type="subcellular location">
    <subcellularLocation>
        <location evidence="1">Membrane</location>
        <topology evidence="1">Multi-pass membrane protein</topology>
    </subcellularLocation>
</comment>
<reference evidence="7 8" key="1">
    <citation type="submission" date="2019-01" db="EMBL/GenBank/DDBJ databases">
        <title>Ktedonosporobacter rubrisoli SCAWS-G2.</title>
        <authorList>
            <person name="Huang Y."/>
            <person name="Yan B."/>
        </authorList>
    </citation>
    <scope>NUCLEOTIDE SEQUENCE [LARGE SCALE GENOMIC DNA]</scope>
    <source>
        <strain evidence="7 8">SCAWS-G2</strain>
    </source>
</reference>
<dbReference type="GO" id="GO:0015123">
    <property type="term" value="F:acetate transmembrane transporter activity"/>
    <property type="evidence" value="ECO:0007669"/>
    <property type="project" value="TreeGrafter"/>
</dbReference>
<dbReference type="KEGG" id="kbs:EPA93_07910"/>
<feature type="transmembrane region" description="Helical" evidence="6">
    <location>
        <begin position="54"/>
        <end position="76"/>
    </location>
</feature>
<evidence type="ECO:0000256" key="3">
    <source>
        <dbReference type="ARBA" id="ARBA00022692"/>
    </source>
</evidence>
<evidence type="ECO:0000256" key="5">
    <source>
        <dbReference type="ARBA" id="ARBA00023136"/>
    </source>
</evidence>
<feature type="transmembrane region" description="Helical" evidence="6">
    <location>
        <begin position="88"/>
        <end position="112"/>
    </location>
</feature>
<name>A0A4P6JL45_KTERU</name>
<dbReference type="RefSeq" id="WP_129886533.1">
    <property type="nucleotide sequence ID" value="NZ_CP035758.1"/>
</dbReference>
<feature type="transmembrane region" description="Helical" evidence="6">
    <location>
        <begin position="146"/>
        <end position="169"/>
    </location>
</feature>
<sequence>MAQYGTTPRDQEHVDVIREDVASPAPLGLSILAFATALIGCFYAGFIIPYAVPAIRVALGPVLLISGIVLILAGMWEFRKNYTISATIFTTYGGFLAAVGLVFMPTLGIISALGGVRLLSLTLGLIFLCWTIVNAILFLGTLRTNVSLMVSMLLLTVAFLLLTIGQLAFDNRVLLAIGGWIAIVCALFTWLAAAASILSTTGVHGGFRLPLGQKIAAVE</sequence>
<keyword evidence="5 6" id="KW-0472">Membrane</keyword>